<evidence type="ECO:0000256" key="1">
    <source>
        <dbReference type="SAM" id="MobiDB-lite"/>
    </source>
</evidence>
<comment type="caution">
    <text evidence="2">The sequence shown here is derived from an EMBL/GenBank/DDBJ whole genome shotgun (WGS) entry which is preliminary data.</text>
</comment>
<dbReference type="Proteomes" id="UP000823388">
    <property type="component" value="Chromosome 4K"/>
</dbReference>
<gene>
    <name evidence="2" type="ORF">PVAP13_4KG375903</name>
</gene>
<dbReference type="AlphaFoldDB" id="A0A8T0TQ77"/>
<accession>A0A8T0TQ77</accession>
<reference evidence="2" key="1">
    <citation type="submission" date="2020-05" db="EMBL/GenBank/DDBJ databases">
        <title>WGS assembly of Panicum virgatum.</title>
        <authorList>
            <person name="Lovell J.T."/>
            <person name="Jenkins J."/>
            <person name="Shu S."/>
            <person name="Juenger T.E."/>
            <person name="Schmutz J."/>
        </authorList>
    </citation>
    <scope>NUCLEOTIDE SEQUENCE</scope>
    <source>
        <strain evidence="2">AP13</strain>
    </source>
</reference>
<name>A0A8T0TQ77_PANVG</name>
<proteinExistence type="predicted"/>
<evidence type="ECO:0000313" key="2">
    <source>
        <dbReference type="EMBL" id="KAG2614211.1"/>
    </source>
</evidence>
<protein>
    <submittedName>
        <fullName evidence="2">Uncharacterized protein</fullName>
    </submittedName>
</protein>
<organism evidence="2 3">
    <name type="scientific">Panicum virgatum</name>
    <name type="common">Blackwell switchgrass</name>
    <dbReference type="NCBI Taxonomy" id="38727"/>
    <lineage>
        <taxon>Eukaryota</taxon>
        <taxon>Viridiplantae</taxon>
        <taxon>Streptophyta</taxon>
        <taxon>Embryophyta</taxon>
        <taxon>Tracheophyta</taxon>
        <taxon>Spermatophyta</taxon>
        <taxon>Magnoliopsida</taxon>
        <taxon>Liliopsida</taxon>
        <taxon>Poales</taxon>
        <taxon>Poaceae</taxon>
        <taxon>PACMAD clade</taxon>
        <taxon>Panicoideae</taxon>
        <taxon>Panicodae</taxon>
        <taxon>Paniceae</taxon>
        <taxon>Panicinae</taxon>
        <taxon>Panicum</taxon>
        <taxon>Panicum sect. Hiantes</taxon>
    </lineage>
</organism>
<dbReference type="EMBL" id="CM029043">
    <property type="protein sequence ID" value="KAG2614211.1"/>
    <property type="molecule type" value="Genomic_DNA"/>
</dbReference>
<evidence type="ECO:0000313" key="3">
    <source>
        <dbReference type="Proteomes" id="UP000823388"/>
    </source>
</evidence>
<keyword evidence="3" id="KW-1185">Reference proteome</keyword>
<feature type="compositionally biased region" description="Polar residues" evidence="1">
    <location>
        <begin position="15"/>
        <end position="26"/>
    </location>
</feature>
<feature type="region of interest" description="Disordered" evidence="1">
    <location>
        <begin position="1"/>
        <end position="32"/>
    </location>
</feature>
<sequence>MRKSRESRPGWVGEGSNSCGQRSTITPGPPPLLFPSPAQARRYCRSARQLPLETSRASWAISLRPVAIQHAKLRFLPYTHTLLFPLLLAHTPKGPGNKAEREVR</sequence>